<comment type="caution">
    <text evidence="11">The sequence shown here is derived from an EMBL/GenBank/DDBJ whole genome shotgun (WGS) entry which is preliminary data.</text>
</comment>
<evidence type="ECO:0000256" key="3">
    <source>
        <dbReference type="ARBA" id="ARBA00022475"/>
    </source>
</evidence>
<keyword evidence="2" id="KW-0813">Transport</keyword>
<feature type="transmembrane region" description="Helical" evidence="9">
    <location>
        <begin position="92"/>
        <end position="111"/>
    </location>
</feature>
<evidence type="ECO:0000256" key="7">
    <source>
        <dbReference type="ARBA" id="ARBA00023136"/>
    </source>
</evidence>
<evidence type="ECO:0000256" key="6">
    <source>
        <dbReference type="ARBA" id="ARBA00022989"/>
    </source>
</evidence>
<keyword evidence="7 9" id="KW-0472">Membrane</keyword>
<proteinExistence type="inferred from homology"/>
<evidence type="ECO:0000256" key="9">
    <source>
        <dbReference type="SAM" id="Phobius"/>
    </source>
</evidence>
<dbReference type="PANTHER" id="PTHR35011">
    <property type="entry name" value="2,3-DIKETO-L-GULONATE TRAP TRANSPORTER SMALL PERMEASE PROTEIN YIAM"/>
    <property type="match status" value="1"/>
</dbReference>
<evidence type="ECO:0000256" key="1">
    <source>
        <dbReference type="ARBA" id="ARBA00004429"/>
    </source>
</evidence>
<evidence type="ECO:0000256" key="5">
    <source>
        <dbReference type="ARBA" id="ARBA00022692"/>
    </source>
</evidence>
<dbReference type="PANTHER" id="PTHR35011:SF4">
    <property type="entry name" value="SLL1102 PROTEIN"/>
    <property type="match status" value="1"/>
</dbReference>
<feature type="transmembrane region" description="Helical" evidence="9">
    <location>
        <begin position="131"/>
        <end position="151"/>
    </location>
</feature>
<evidence type="ECO:0000259" key="10">
    <source>
        <dbReference type="Pfam" id="PF04290"/>
    </source>
</evidence>
<comment type="subcellular location">
    <subcellularLocation>
        <location evidence="1">Cell inner membrane</location>
        <topology evidence="1">Multi-pass membrane protein</topology>
    </subcellularLocation>
</comment>
<comment type="similarity">
    <text evidence="8">Belongs to the TRAP transporter small permease family.</text>
</comment>
<keyword evidence="3" id="KW-1003">Cell membrane</keyword>
<feature type="domain" description="Tripartite ATP-independent periplasmic transporters DctQ component" evidence="10">
    <location>
        <begin position="29"/>
        <end position="160"/>
    </location>
</feature>
<evidence type="ECO:0000313" key="11">
    <source>
        <dbReference type="EMBL" id="PWW32356.1"/>
    </source>
</evidence>
<dbReference type="RefSeq" id="WP_181395901.1">
    <property type="nucleotide sequence ID" value="NZ_QGTW01000001.1"/>
</dbReference>
<dbReference type="Proteomes" id="UP000247150">
    <property type="component" value="Unassembled WGS sequence"/>
</dbReference>
<reference evidence="11 12" key="1">
    <citation type="submission" date="2018-05" db="EMBL/GenBank/DDBJ databases">
        <title>Freshwater and sediment microbial communities from various areas in North America, analyzing microbe dynamics in response to fracking.</title>
        <authorList>
            <person name="Lamendella R."/>
        </authorList>
    </citation>
    <scope>NUCLEOTIDE SEQUENCE [LARGE SCALE GENOMIC DNA]</scope>
    <source>
        <strain evidence="11 12">15_TX</strain>
    </source>
</reference>
<feature type="transmembrane region" description="Helical" evidence="9">
    <location>
        <begin position="21"/>
        <end position="43"/>
    </location>
</feature>
<evidence type="ECO:0000313" key="12">
    <source>
        <dbReference type="Proteomes" id="UP000247150"/>
    </source>
</evidence>
<dbReference type="InterPro" id="IPR055348">
    <property type="entry name" value="DctQ"/>
</dbReference>
<sequence>MNALKKISKFLDNTNDWVGKVSSWSVIIMMLLVVYEVVSRRIFNSPTIWTFEVTTMVFGFHFMMVAAYGVLHKVMVSVDMLYEKFSAKKQAILDLITYTIFFMPFVIGVLYGSSKFAWISWLQKEVSWTAFAPPLYPFKAIIPVAFFFLLLQGISEMIKRIVILAEGEKSHD</sequence>
<dbReference type="GO" id="GO:0005886">
    <property type="term" value="C:plasma membrane"/>
    <property type="evidence" value="ECO:0007669"/>
    <property type="project" value="UniProtKB-SubCell"/>
</dbReference>
<dbReference type="InterPro" id="IPR007387">
    <property type="entry name" value="TRAP_DctQ"/>
</dbReference>
<organism evidence="11 12">
    <name type="scientific">Cytobacillus oceanisediminis</name>
    <dbReference type="NCBI Taxonomy" id="665099"/>
    <lineage>
        <taxon>Bacteria</taxon>
        <taxon>Bacillati</taxon>
        <taxon>Bacillota</taxon>
        <taxon>Bacilli</taxon>
        <taxon>Bacillales</taxon>
        <taxon>Bacillaceae</taxon>
        <taxon>Cytobacillus</taxon>
    </lineage>
</organism>
<feature type="transmembrane region" description="Helical" evidence="9">
    <location>
        <begin position="49"/>
        <end position="71"/>
    </location>
</feature>
<keyword evidence="4" id="KW-0997">Cell inner membrane</keyword>
<dbReference type="AlphaFoldDB" id="A0A2V3A6G1"/>
<keyword evidence="5 9" id="KW-0812">Transmembrane</keyword>
<name>A0A2V3A6G1_9BACI</name>
<protein>
    <submittedName>
        <fullName evidence="11">TRAP-type mannitol/chloroaromatic compound transport system permease small subunit</fullName>
    </submittedName>
</protein>
<accession>A0A2V3A6G1</accession>
<evidence type="ECO:0000256" key="4">
    <source>
        <dbReference type="ARBA" id="ARBA00022519"/>
    </source>
</evidence>
<dbReference type="EMBL" id="QGTW01000001">
    <property type="protein sequence ID" value="PWW32356.1"/>
    <property type="molecule type" value="Genomic_DNA"/>
</dbReference>
<gene>
    <name evidence="11" type="ORF">DFO73_101620</name>
</gene>
<evidence type="ECO:0000256" key="2">
    <source>
        <dbReference type="ARBA" id="ARBA00022448"/>
    </source>
</evidence>
<evidence type="ECO:0000256" key="8">
    <source>
        <dbReference type="ARBA" id="ARBA00038436"/>
    </source>
</evidence>
<dbReference type="Pfam" id="PF04290">
    <property type="entry name" value="DctQ"/>
    <property type="match status" value="1"/>
</dbReference>
<keyword evidence="6 9" id="KW-1133">Transmembrane helix</keyword>